<dbReference type="GO" id="GO:0005524">
    <property type="term" value="F:ATP binding"/>
    <property type="evidence" value="ECO:0007669"/>
    <property type="project" value="UniProtKB-KW"/>
</dbReference>
<comment type="caution">
    <text evidence="11">The sequence shown here is derived from an EMBL/GenBank/DDBJ whole genome shotgun (WGS) entry which is preliminary data.</text>
</comment>
<dbReference type="AlphaFoldDB" id="A0A7J7K623"/>
<evidence type="ECO:0000256" key="7">
    <source>
        <dbReference type="ARBA" id="ARBA00022840"/>
    </source>
</evidence>
<evidence type="ECO:0000256" key="5">
    <source>
        <dbReference type="ARBA" id="ARBA00022741"/>
    </source>
</evidence>
<dbReference type="EMBL" id="VXIV02001461">
    <property type="protein sequence ID" value="KAF6033026.1"/>
    <property type="molecule type" value="Genomic_DNA"/>
</dbReference>
<dbReference type="FunFam" id="1.10.510.10:FF:000323">
    <property type="entry name" value="TP53-regulating kinase, putative"/>
    <property type="match status" value="1"/>
</dbReference>
<reference evidence="11" key="1">
    <citation type="submission" date="2020-06" db="EMBL/GenBank/DDBJ databases">
        <title>Draft genome of Bugula neritina, a colonial animal packing powerful symbionts and potential medicines.</title>
        <authorList>
            <person name="Rayko M."/>
        </authorList>
    </citation>
    <scope>NUCLEOTIDE SEQUENCE [LARGE SCALE GENOMIC DNA]</scope>
    <source>
        <strain evidence="11">Kwan_BN1</strain>
    </source>
</reference>
<proteinExistence type="inferred from homology"/>
<keyword evidence="7" id="KW-0067">ATP-binding</keyword>
<dbReference type="SUPFAM" id="SSF56112">
    <property type="entry name" value="Protein kinase-like (PK-like)"/>
    <property type="match status" value="1"/>
</dbReference>
<dbReference type="EC" id="2.7.11.1" evidence="2"/>
<evidence type="ECO:0000259" key="10">
    <source>
        <dbReference type="PROSITE" id="PS50011"/>
    </source>
</evidence>
<gene>
    <name evidence="11" type="ORF">EB796_008668</name>
</gene>
<evidence type="ECO:0000256" key="8">
    <source>
        <dbReference type="ARBA" id="ARBA00047899"/>
    </source>
</evidence>
<dbReference type="GO" id="GO:0070525">
    <property type="term" value="P:tRNA threonylcarbamoyladenosine metabolic process"/>
    <property type="evidence" value="ECO:0007669"/>
    <property type="project" value="TreeGrafter"/>
</dbReference>
<evidence type="ECO:0000256" key="2">
    <source>
        <dbReference type="ARBA" id="ARBA00012513"/>
    </source>
</evidence>
<feature type="domain" description="Protein kinase" evidence="10">
    <location>
        <begin position="1"/>
        <end position="168"/>
    </location>
</feature>
<dbReference type="PANTHER" id="PTHR12209">
    <property type="entry name" value="NON-SPECIFIC SERINE/THREONINE PROTEIN KINASE"/>
    <property type="match status" value="1"/>
</dbReference>
<organism evidence="11 12">
    <name type="scientific">Bugula neritina</name>
    <name type="common">Brown bryozoan</name>
    <name type="synonym">Sertularia neritina</name>
    <dbReference type="NCBI Taxonomy" id="10212"/>
    <lineage>
        <taxon>Eukaryota</taxon>
        <taxon>Metazoa</taxon>
        <taxon>Spiralia</taxon>
        <taxon>Lophotrochozoa</taxon>
        <taxon>Bryozoa</taxon>
        <taxon>Gymnolaemata</taxon>
        <taxon>Cheilostomatida</taxon>
        <taxon>Flustrina</taxon>
        <taxon>Buguloidea</taxon>
        <taxon>Bugulidae</taxon>
        <taxon>Bugula</taxon>
    </lineage>
</organism>
<dbReference type="GO" id="GO:0004674">
    <property type="term" value="F:protein serine/threonine kinase activity"/>
    <property type="evidence" value="ECO:0007669"/>
    <property type="project" value="UniProtKB-EC"/>
</dbReference>
<keyword evidence="6" id="KW-0418">Kinase</keyword>
<dbReference type="PROSITE" id="PS50011">
    <property type="entry name" value="PROTEIN_KINASE_DOM"/>
    <property type="match status" value="1"/>
</dbReference>
<comment type="catalytic activity">
    <reaction evidence="8">
        <text>L-threonyl-[protein] + ATP = O-phospho-L-threonyl-[protein] + ADP + H(+)</text>
        <dbReference type="Rhea" id="RHEA:46608"/>
        <dbReference type="Rhea" id="RHEA-COMP:11060"/>
        <dbReference type="Rhea" id="RHEA-COMP:11605"/>
        <dbReference type="ChEBI" id="CHEBI:15378"/>
        <dbReference type="ChEBI" id="CHEBI:30013"/>
        <dbReference type="ChEBI" id="CHEBI:30616"/>
        <dbReference type="ChEBI" id="CHEBI:61977"/>
        <dbReference type="ChEBI" id="CHEBI:456216"/>
        <dbReference type="EC" id="2.7.11.1"/>
    </reaction>
</comment>
<evidence type="ECO:0000313" key="12">
    <source>
        <dbReference type="Proteomes" id="UP000593567"/>
    </source>
</evidence>
<accession>A0A7J7K623</accession>
<evidence type="ECO:0000256" key="4">
    <source>
        <dbReference type="ARBA" id="ARBA00022694"/>
    </source>
</evidence>
<dbReference type="InterPro" id="IPR000719">
    <property type="entry name" value="Prot_kinase_dom"/>
</dbReference>
<name>A0A7J7K623_BUGNE</name>
<keyword evidence="5" id="KW-0547">Nucleotide-binding</keyword>
<dbReference type="Proteomes" id="UP000593567">
    <property type="component" value="Unassembled WGS sequence"/>
</dbReference>
<dbReference type="InterPro" id="IPR011009">
    <property type="entry name" value="Kinase-like_dom_sf"/>
</dbReference>
<dbReference type="PANTHER" id="PTHR12209:SF0">
    <property type="entry name" value="EKC_KEOPS COMPLEX SUBUNIT TP53RK"/>
    <property type="match status" value="1"/>
</dbReference>
<dbReference type="GO" id="GO:0008033">
    <property type="term" value="P:tRNA processing"/>
    <property type="evidence" value="ECO:0007669"/>
    <property type="project" value="UniProtKB-KW"/>
</dbReference>
<keyword evidence="3" id="KW-0808">Transferase</keyword>
<comment type="catalytic activity">
    <reaction evidence="9">
        <text>L-seryl-[protein] + ATP = O-phospho-L-seryl-[protein] + ADP + H(+)</text>
        <dbReference type="Rhea" id="RHEA:17989"/>
        <dbReference type="Rhea" id="RHEA-COMP:9863"/>
        <dbReference type="Rhea" id="RHEA-COMP:11604"/>
        <dbReference type="ChEBI" id="CHEBI:15378"/>
        <dbReference type="ChEBI" id="CHEBI:29999"/>
        <dbReference type="ChEBI" id="CHEBI:30616"/>
        <dbReference type="ChEBI" id="CHEBI:83421"/>
        <dbReference type="ChEBI" id="CHEBI:456216"/>
        <dbReference type="EC" id="2.7.11.1"/>
    </reaction>
</comment>
<evidence type="ECO:0000256" key="6">
    <source>
        <dbReference type="ARBA" id="ARBA00022777"/>
    </source>
</evidence>
<dbReference type="GO" id="GO:0000408">
    <property type="term" value="C:EKC/KEOPS complex"/>
    <property type="evidence" value="ECO:0007669"/>
    <property type="project" value="TreeGrafter"/>
</dbReference>
<evidence type="ECO:0000256" key="9">
    <source>
        <dbReference type="ARBA" id="ARBA00048679"/>
    </source>
</evidence>
<evidence type="ECO:0000256" key="3">
    <source>
        <dbReference type="ARBA" id="ARBA00022679"/>
    </source>
</evidence>
<evidence type="ECO:0000256" key="1">
    <source>
        <dbReference type="ARBA" id="ARBA00010630"/>
    </source>
</evidence>
<dbReference type="Pfam" id="PF06293">
    <property type="entry name" value="Kdo"/>
    <property type="match status" value="1"/>
</dbReference>
<dbReference type="PROSITE" id="PS00109">
    <property type="entry name" value="PROTEIN_KINASE_TYR"/>
    <property type="match status" value="1"/>
</dbReference>
<dbReference type="InterPro" id="IPR008266">
    <property type="entry name" value="Tyr_kinase_AS"/>
</dbReference>
<keyword evidence="4" id="KW-0819">tRNA processing</keyword>
<dbReference type="OrthoDB" id="3399at2759"/>
<sequence>MYFIKTCVPTPSLLYVDQIKNSIYIEYLDDCVTLKEWIDRLLSNKDEPSLDEAAKALGEVVAKLHLNGIIHGDLTTSNFLVRAGQMNEFQLIVIDFGLTTIESANNPEDKGVDLYVLERAFLSTHPNTEQLFKLVLKAYKHAYGGNSKDTFAKLDEVRLRGRKRTMVG</sequence>
<comment type="similarity">
    <text evidence="1">Belongs to the protein kinase superfamily. BUD32 family.</text>
</comment>
<dbReference type="GO" id="GO:0005829">
    <property type="term" value="C:cytosol"/>
    <property type="evidence" value="ECO:0007669"/>
    <property type="project" value="TreeGrafter"/>
</dbReference>
<dbReference type="GO" id="GO:0005634">
    <property type="term" value="C:nucleus"/>
    <property type="evidence" value="ECO:0007669"/>
    <property type="project" value="TreeGrafter"/>
</dbReference>
<keyword evidence="12" id="KW-1185">Reference proteome</keyword>
<protein>
    <recommendedName>
        <fullName evidence="2">non-specific serine/threonine protein kinase</fullName>
        <ecNumber evidence="2">2.7.11.1</ecNumber>
    </recommendedName>
</protein>
<evidence type="ECO:0000313" key="11">
    <source>
        <dbReference type="EMBL" id="KAF6033026.1"/>
    </source>
</evidence>
<dbReference type="Gene3D" id="1.10.510.10">
    <property type="entry name" value="Transferase(Phosphotransferase) domain 1"/>
    <property type="match status" value="1"/>
</dbReference>